<organism evidence="3 4">
    <name type="scientific">Enterobacter hormaechei</name>
    <dbReference type="NCBI Taxonomy" id="158836"/>
    <lineage>
        <taxon>Bacteria</taxon>
        <taxon>Pseudomonadati</taxon>
        <taxon>Pseudomonadota</taxon>
        <taxon>Gammaproteobacteria</taxon>
        <taxon>Enterobacterales</taxon>
        <taxon>Enterobacteriaceae</taxon>
        <taxon>Enterobacter</taxon>
        <taxon>Enterobacter cloacae complex</taxon>
    </lineage>
</organism>
<evidence type="ECO:0000259" key="2">
    <source>
        <dbReference type="Pfam" id="PF22182"/>
    </source>
</evidence>
<proteinExistence type="predicted"/>
<feature type="region of interest" description="Disordered" evidence="1">
    <location>
        <begin position="104"/>
        <end position="169"/>
    </location>
</feature>
<dbReference type="Proteomes" id="UP000318237">
    <property type="component" value="Chromosome"/>
</dbReference>
<reference evidence="3 4" key="1">
    <citation type="submission" date="2019-06" db="EMBL/GenBank/DDBJ databases">
        <title>Whole genome sequencing of XDR Enterobacter.</title>
        <authorList>
            <person name="Gnana Soundari P."/>
            <person name="Vijayakumar R."/>
            <person name="Krishnan P."/>
        </authorList>
    </citation>
    <scope>NUCLEOTIDE SEQUENCE [LARGE SCALE GENOMIC DNA]</scope>
    <source>
        <strain evidence="3 4">C126</strain>
    </source>
</reference>
<feature type="compositionally biased region" description="Low complexity" evidence="1">
    <location>
        <begin position="149"/>
        <end position="167"/>
    </location>
</feature>
<dbReference type="AlphaFoldDB" id="A0A4Y5ZWE5"/>
<dbReference type="EMBL" id="CP041054">
    <property type="protein sequence ID" value="QDE47738.1"/>
    <property type="molecule type" value="Genomic_DNA"/>
</dbReference>
<feature type="domain" description="DUF6945" evidence="2">
    <location>
        <begin position="2"/>
        <end position="67"/>
    </location>
</feature>
<dbReference type="Pfam" id="PF22182">
    <property type="entry name" value="DUF6945"/>
    <property type="match status" value="1"/>
</dbReference>
<gene>
    <name evidence="3" type="ORF">EIN43_25555</name>
</gene>
<evidence type="ECO:0000313" key="4">
    <source>
        <dbReference type="Proteomes" id="UP000318237"/>
    </source>
</evidence>
<evidence type="ECO:0000256" key="1">
    <source>
        <dbReference type="SAM" id="MobiDB-lite"/>
    </source>
</evidence>
<sequence>MVEISNSLEKLYAYMLNQYRFWSGLNQQFAESQERLGTVARIGDAKKKTKPQIDKLIALGLVEITGKVGRCNIYKVIDVDKVAGNLEFSYPEWAGEPMYDHEKRLGKSSQQPKNEEKKGNGEQAQQQEHEQQSHGVASESAKDDPQQRSGVSQSAGDSGDDVSGSDAMNERYYADLDTLNHWVEGHDDEGFTEYGVLWG</sequence>
<accession>A0A4Y5ZWE5</accession>
<name>A0A4Y5ZWE5_9ENTR</name>
<protein>
    <recommendedName>
        <fullName evidence="2">DUF6945 domain-containing protein</fullName>
    </recommendedName>
</protein>
<evidence type="ECO:0000313" key="3">
    <source>
        <dbReference type="EMBL" id="QDE47738.1"/>
    </source>
</evidence>
<dbReference type="InterPro" id="IPR054027">
    <property type="entry name" value="DUF6945"/>
</dbReference>